<evidence type="ECO:0000256" key="1">
    <source>
        <dbReference type="ARBA" id="ARBA00022737"/>
    </source>
</evidence>
<feature type="repeat" description="ANK" evidence="3">
    <location>
        <begin position="691"/>
        <end position="715"/>
    </location>
</feature>
<evidence type="ECO:0000313" key="6">
    <source>
        <dbReference type="Proteomes" id="UP001497457"/>
    </source>
</evidence>
<dbReference type="InterPro" id="IPR002110">
    <property type="entry name" value="Ankyrin_rpt"/>
</dbReference>
<evidence type="ECO:0000256" key="3">
    <source>
        <dbReference type="PROSITE-ProRule" id="PRU00023"/>
    </source>
</evidence>
<dbReference type="PROSITE" id="PS50297">
    <property type="entry name" value="ANK_REP_REGION"/>
    <property type="match status" value="4"/>
</dbReference>
<dbReference type="Pfam" id="PF12796">
    <property type="entry name" value="Ank_2"/>
    <property type="match status" value="3"/>
</dbReference>
<organism evidence="5 6">
    <name type="scientific">Urochloa decumbens</name>
    <dbReference type="NCBI Taxonomy" id="240449"/>
    <lineage>
        <taxon>Eukaryota</taxon>
        <taxon>Viridiplantae</taxon>
        <taxon>Streptophyta</taxon>
        <taxon>Embryophyta</taxon>
        <taxon>Tracheophyta</taxon>
        <taxon>Spermatophyta</taxon>
        <taxon>Magnoliopsida</taxon>
        <taxon>Liliopsida</taxon>
        <taxon>Poales</taxon>
        <taxon>Poaceae</taxon>
        <taxon>PACMAD clade</taxon>
        <taxon>Panicoideae</taxon>
        <taxon>Panicodae</taxon>
        <taxon>Paniceae</taxon>
        <taxon>Melinidinae</taxon>
        <taxon>Urochloa</taxon>
    </lineage>
</organism>
<keyword evidence="2 3" id="KW-0040">ANK repeat</keyword>
<dbReference type="InterPro" id="IPR036770">
    <property type="entry name" value="Ankyrin_rpt-contain_sf"/>
</dbReference>
<feature type="repeat" description="ANK" evidence="3">
    <location>
        <begin position="452"/>
        <end position="484"/>
    </location>
</feature>
<feature type="compositionally biased region" description="Low complexity" evidence="4">
    <location>
        <begin position="55"/>
        <end position="72"/>
    </location>
</feature>
<keyword evidence="6" id="KW-1185">Reference proteome</keyword>
<proteinExistence type="predicted"/>
<dbReference type="InterPro" id="IPR051165">
    <property type="entry name" value="Multifunctional_ANK_Repeat"/>
</dbReference>
<reference evidence="5" key="1">
    <citation type="submission" date="2024-10" db="EMBL/GenBank/DDBJ databases">
        <authorList>
            <person name="Ryan C."/>
        </authorList>
    </citation>
    <scope>NUCLEOTIDE SEQUENCE [LARGE SCALE GENOMIC DNA]</scope>
</reference>
<feature type="repeat" description="ANK" evidence="3">
    <location>
        <begin position="189"/>
        <end position="221"/>
    </location>
</feature>
<dbReference type="AlphaFoldDB" id="A0ABC8VCI8"/>
<evidence type="ECO:0000256" key="4">
    <source>
        <dbReference type="SAM" id="MobiDB-lite"/>
    </source>
</evidence>
<feature type="repeat" description="ANK" evidence="3">
    <location>
        <begin position="589"/>
        <end position="621"/>
    </location>
</feature>
<evidence type="ECO:0000256" key="2">
    <source>
        <dbReference type="ARBA" id="ARBA00023043"/>
    </source>
</evidence>
<dbReference type="Gene3D" id="1.25.40.20">
    <property type="entry name" value="Ankyrin repeat-containing domain"/>
    <property type="match status" value="5"/>
</dbReference>
<gene>
    <name evidence="5" type="ORF">URODEC1_LOCUS2049</name>
</gene>
<accession>A0ABC8VCI8</accession>
<protein>
    <submittedName>
        <fullName evidence="5">Uncharacterized protein</fullName>
    </submittedName>
</protein>
<dbReference type="Pfam" id="PF00023">
    <property type="entry name" value="Ank"/>
    <property type="match status" value="1"/>
</dbReference>
<dbReference type="Proteomes" id="UP001497457">
    <property type="component" value="Chromosome 1b"/>
</dbReference>
<dbReference type="PROSITE" id="PS50088">
    <property type="entry name" value="ANK_REPEAT"/>
    <property type="match status" value="5"/>
</dbReference>
<sequence>MCSPDEAAPQPTAEDPPFRFYRCQLFQTSNSPHAKSPSSPPERCHLPIPTRGQTSSITSCHLSSSYSSSSSSPVEPKPQTTSWTTCTTTSIDPNLARAHVMVRRGAAAVAAAAREEEESSPAQRLVEAALRGDAAAVEACLREAADPVDADVPAASRVGVARLRVRSAGVALREEAAGEVVVEARELKTDVSPLFAAAHAGHAGIVRTLLEAGADVNQKLFLGYATTAAAREGNINVLEMLILAGATQEACEDALSEASVFGEAEAVRILVSSEVLGSEAMSHALVTAASRGFDDILVILLQNGADVNCMSRVLLRSVKPALHANVDCTPLVSAIMSRQISTVKLLIEEGSYLDSLVQVSSWSWDPASGEELRVGTCLGEHYNATWCAVEYYESSGEILKLLLDKAPWLLESPKKGRNLLCHAILCENPNAVGLLLHVGANHRFPIMTEGGHASCPMHLAARLGYTQVLKELMLHGADVNAKTSTGDTPLMVSARAGHPDCFLELTKFRADLGVVNHEGDTAIMIAERSSFHYSVVEILMRILSCGASLISSDMTIFSPMHFFARSGRAEPLLMMLHQSASDLNKLDSSGLTPVMVAAESGHVDIFRILVMAGADITIRSTEGKSLMSIIRQKSSETRDFFEQILLQASLTNTLTGQILFRPLHYAARIGDKSSLLQLLKMGYDPNSLDEDGFTPLMHAAASGRLDSCKILVSHGGADYSLVNERNETALSLIRRSSRSSKATEEWLLDHLSRAHVLAGEELMKHTREGKGSPHQKTLRMTKSGVLTWGTSRRRNVTCKEARFGPSTSFTKNMRSTDGSARQLIFLVETVTGREVHFEATCASSVEFWVRGINLIVKESTWSSPDTESGPGIACLHEA</sequence>
<dbReference type="PANTHER" id="PTHR24123">
    <property type="entry name" value="ANKYRIN REPEAT-CONTAINING"/>
    <property type="match status" value="1"/>
</dbReference>
<dbReference type="PANTHER" id="PTHR24123:SF73">
    <property type="entry name" value="OS02G0457500 PROTEIN"/>
    <property type="match status" value="1"/>
</dbReference>
<dbReference type="EMBL" id="OZ075111">
    <property type="protein sequence ID" value="CAL4888018.1"/>
    <property type="molecule type" value="Genomic_DNA"/>
</dbReference>
<evidence type="ECO:0000313" key="5">
    <source>
        <dbReference type="EMBL" id="CAL4888018.1"/>
    </source>
</evidence>
<name>A0ABC8VCI8_9POAL</name>
<feature type="repeat" description="ANK" evidence="3">
    <location>
        <begin position="662"/>
        <end position="690"/>
    </location>
</feature>
<feature type="region of interest" description="Disordered" evidence="4">
    <location>
        <begin position="29"/>
        <end position="88"/>
    </location>
</feature>
<dbReference type="SMART" id="SM00248">
    <property type="entry name" value="ANK"/>
    <property type="match status" value="13"/>
</dbReference>
<keyword evidence="1" id="KW-0677">Repeat</keyword>
<dbReference type="SUPFAM" id="SSF48403">
    <property type="entry name" value="Ankyrin repeat"/>
    <property type="match status" value="4"/>
</dbReference>